<evidence type="ECO:0000259" key="5">
    <source>
        <dbReference type="PROSITE" id="PS50931"/>
    </source>
</evidence>
<evidence type="ECO:0000313" key="6">
    <source>
        <dbReference type="EMBL" id="MCJ2179167.1"/>
    </source>
</evidence>
<organism evidence="6 7">
    <name type="scientific">Novosphingobium album</name>
    <name type="common">ex Hu et al. 2023</name>
    <dbReference type="NCBI Taxonomy" id="2930093"/>
    <lineage>
        <taxon>Bacteria</taxon>
        <taxon>Pseudomonadati</taxon>
        <taxon>Pseudomonadota</taxon>
        <taxon>Alphaproteobacteria</taxon>
        <taxon>Sphingomonadales</taxon>
        <taxon>Sphingomonadaceae</taxon>
        <taxon>Novosphingobium</taxon>
    </lineage>
</organism>
<dbReference type="PROSITE" id="PS50931">
    <property type="entry name" value="HTH_LYSR"/>
    <property type="match status" value="1"/>
</dbReference>
<dbReference type="InterPro" id="IPR050950">
    <property type="entry name" value="HTH-type_LysR_regulators"/>
</dbReference>
<dbReference type="InterPro" id="IPR005119">
    <property type="entry name" value="LysR_subst-bd"/>
</dbReference>
<sequence length="294" mass="31669">MLYAHAMDIARLRHIVAVADTLSFSRAAEQQNITQPALSRSIAAFENRHGLKLFDRGRGGVTITPAGEFVVAEARSLLRSADELTRNLQLYAQGAAGRVAFGIGPLVASLLLPRLSGSLLSSSPNLEIATVIKSPVDLLASLYDDSIEMIIGNDWQLADAHGIAIEEIAFLDLAHVARAGHPLARKDRVTPEDLAAYPAARPVRLNMGKADAGTFICDNYYVLRETVLHSDCTWTTAPAFVEDDLANGRLIALNVEGLALAKSRICIITLAGRTRSPAARTVADLARQVVRGWV</sequence>
<name>A0ABT0B282_9SPHN</name>
<dbReference type="Pfam" id="PF03466">
    <property type="entry name" value="LysR_substrate"/>
    <property type="match status" value="1"/>
</dbReference>
<keyword evidence="3" id="KW-0238">DNA-binding</keyword>
<proteinExistence type="inferred from homology"/>
<dbReference type="InterPro" id="IPR036390">
    <property type="entry name" value="WH_DNA-bd_sf"/>
</dbReference>
<comment type="caution">
    <text evidence="6">The sequence shown here is derived from an EMBL/GenBank/DDBJ whole genome shotgun (WGS) entry which is preliminary data.</text>
</comment>
<dbReference type="PANTHER" id="PTHR30419:SF8">
    <property type="entry name" value="NITROGEN ASSIMILATION TRANSCRIPTIONAL ACTIVATOR-RELATED"/>
    <property type="match status" value="1"/>
</dbReference>
<dbReference type="EMBL" id="JALHLE010000016">
    <property type="protein sequence ID" value="MCJ2179167.1"/>
    <property type="molecule type" value="Genomic_DNA"/>
</dbReference>
<protein>
    <submittedName>
        <fullName evidence="6">LysR family transcriptional regulator</fullName>
    </submittedName>
</protein>
<evidence type="ECO:0000313" key="7">
    <source>
        <dbReference type="Proteomes" id="UP001162880"/>
    </source>
</evidence>
<dbReference type="SUPFAM" id="SSF53850">
    <property type="entry name" value="Periplasmic binding protein-like II"/>
    <property type="match status" value="1"/>
</dbReference>
<evidence type="ECO:0000256" key="4">
    <source>
        <dbReference type="ARBA" id="ARBA00023163"/>
    </source>
</evidence>
<evidence type="ECO:0000256" key="3">
    <source>
        <dbReference type="ARBA" id="ARBA00023125"/>
    </source>
</evidence>
<gene>
    <name evidence="6" type="ORF">MTR64_11365</name>
</gene>
<dbReference type="Gene3D" id="1.10.10.10">
    <property type="entry name" value="Winged helix-like DNA-binding domain superfamily/Winged helix DNA-binding domain"/>
    <property type="match status" value="1"/>
</dbReference>
<dbReference type="RefSeq" id="WP_243993855.1">
    <property type="nucleotide sequence ID" value="NZ_JALHLE010000016.1"/>
</dbReference>
<dbReference type="Gene3D" id="3.40.190.10">
    <property type="entry name" value="Periplasmic binding protein-like II"/>
    <property type="match status" value="2"/>
</dbReference>
<dbReference type="PRINTS" id="PR00039">
    <property type="entry name" value="HTHLYSR"/>
</dbReference>
<dbReference type="Pfam" id="PF00126">
    <property type="entry name" value="HTH_1"/>
    <property type="match status" value="1"/>
</dbReference>
<dbReference type="PANTHER" id="PTHR30419">
    <property type="entry name" value="HTH-TYPE TRANSCRIPTIONAL REGULATOR YBHD"/>
    <property type="match status" value="1"/>
</dbReference>
<dbReference type="InterPro" id="IPR000847">
    <property type="entry name" value="LysR_HTH_N"/>
</dbReference>
<reference evidence="6" key="1">
    <citation type="submission" date="2022-03" db="EMBL/GenBank/DDBJ databases">
        <title>Identification of a novel bacterium isolated from mangrove sediments.</title>
        <authorList>
            <person name="Pan X."/>
        </authorList>
    </citation>
    <scope>NUCLEOTIDE SEQUENCE</scope>
    <source>
        <strain evidence="6">B2580</strain>
    </source>
</reference>
<keyword evidence="7" id="KW-1185">Reference proteome</keyword>
<accession>A0ABT0B282</accession>
<dbReference type="Proteomes" id="UP001162880">
    <property type="component" value="Unassembled WGS sequence"/>
</dbReference>
<feature type="domain" description="HTH lysR-type" evidence="5">
    <location>
        <begin position="7"/>
        <end position="64"/>
    </location>
</feature>
<comment type="similarity">
    <text evidence="1">Belongs to the LysR transcriptional regulatory family.</text>
</comment>
<keyword evidence="4" id="KW-0804">Transcription</keyword>
<dbReference type="SUPFAM" id="SSF46785">
    <property type="entry name" value="Winged helix' DNA-binding domain"/>
    <property type="match status" value="1"/>
</dbReference>
<dbReference type="InterPro" id="IPR036388">
    <property type="entry name" value="WH-like_DNA-bd_sf"/>
</dbReference>
<keyword evidence="2" id="KW-0805">Transcription regulation</keyword>
<evidence type="ECO:0000256" key="2">
    <source>
        <dbReference type="ARBA" id="ARBA00023015"/>
    </source>
</evidence>
<evidence type="ECO:0000256" key="1">
    <source>
        <dbReference type="ARBA" id="ARBA00009437"/>
    </source>
</evidence>